<dbReference type="RefSeq" id="XP_018025262.1">
    <property type="nucleotide sequence ID" value="XM_018169773.2"/>
</dbReference>
<proteinExistence type="predicted"/>
<feature type="chain" id="PRO_5034403019" evidence="2">
    <location>
        <begin position="23"/>
        <end position="449"/>
    </location>
</feature>
<gene>
    <name evidence="4" type="primary">LOC108680859</name>
</gene>
<dbReference type="AlphaFoldDB" id="A0A8B7PIB0"/>
<sequence>MLLMACLTFFHVFIVMLGVGRCWRGPARPSWCRPSAGRATRRRLMGEPHSSARLPKQQLVGEAIVRGPLDACGRLSGSLSLNRRDFAGPKLAIEGAMNPAWGMRSLQQLAPSQRAASGGAPTAPHAPGLLNTDSEHSISTRYIISCASIRSLTTVMPYRYSIESGFQYYASSRQQRKGRMRRHSLDSQLSFHVSDVEREAARHTIVRFAAAAAPAGGVGAPNRACVHSFSSSSIMHALYRQSRRRESLSPGGAAGWLGRRLVSGARESRRCSYTSEDSSFSSVVVTGVSVGADDTTLFSNMMRRLQLSSSAASSPCPPAAAPRASDVKEAALCSRATIGVQTSLEDQDLRFPHLSSPRHVPLVDKATQVSPNFSSHRVTPTFKPYHRSPPRLFSRQASLPSSSEDIISKDDSQSGWRNVQNYVGLQWTREQRQRRPEIRWILTWCLAWA</sequence>
<name>A0A8B7PIB0_HYAAZ</name>
<feature type="region of interest" description="Disordered" evidence="1">
    <location>
        <begin position="111"/>
        <end position="132"/>
    </location>
</feature>
<accession>A0A8B7PIB0</accession>
<dbReference type="Proteomes" id="UP000694843">
    <property type="component" value="Unplaced"/>
</dbReference>
<keyword evidence="3" id="KW-1185">Reference proteome</keyword>
<dbReference type="GeneID" id="108680859"/>
<organism evidence="3 4">
    <name type="scientific">Hyalella azteca</name>
    <name type="common">Amphipod</name>
    <dbReference type="NCBI Taxonomy" id="294128"/>
    <lineage>
        <taxon>Eukaryota</taxon>
        <taxon>Metazoa</taxon>
        <taxon>Ecdysozoa</taxon>
        <taxon>Arthropoda</taxon>
        <taxon>Crustacea</taxon>
        <taxon>Multicrustacea</taxon>
        <taxon>Malacostraca</taxon>
        <taxon>Eumalacostraca</taxon>
        <taxon>Peracarida</taxon>
        <taxon>Amphipoda</taxon>
        <taxon>Senticaudata</taxon>
        <taxon>Talitrida</taxon>
        <taxon>Talitroidea</taxon>
        <taxon>Hyalellidae</taxon>
        <taxon>Hyalella</taxon>
    </lineage>
</organism>
<feature type="signal peptide" evidence="2">
    <location>
        <begin position="1"/>
        <end position="22"/>
    </location>
</feature>
<dbReference type="KEGG" id="hazt:108680859"/>
<evidence type="ECO:0000313" key="4">
    <source>
        <dbReference type="RefSeq" id="XP_018025262.1"/>
    </source>
</evidence>
<protein>
    <submittedName>
        <fullName evidence="4">Uncharacterized protein LOC108680859</fullName>
    </submittedName>
</protein>
<reference evidence="4" key="1">
    <citation type="submission" date="2025-08" db="UniProtKB">
        <authorList>
            <consortium name="RefSeq"/>
        </authorList>
    </citation>
    <scope>IDENTIFICATION</scope>
    <source>
        <tissue evidence="4">Whole organism</tissue>
    </source>
</reference>
<evidence type="ECO:0000256" key="1">
    <source>
        <dbReference type="SAM" id="MobiDB-lite"/>
    </source>
</evidence>
<keyword evidence="2" id="KW-0732">Signal</keyword>
<evidence type="ECO:0000313" key="3">
    <source>
        <dbReference type="Proteomes" id="UP000694843"/>
    </source>
</evidence>
<evidence type="ECO:0000256" key="2">
    <source>
        <dbReference type="SAM" id="SignalP"/>
    </source>
</evidence>